<name>A0A2Y9AI68_9MICO</name>
<evidence type="ECO:0000313" key="2">
    <source>
        <dbReference type="Proteomes" id="UP000250222"/>
    </source>
</evidence>
<dbReference type="AlphaFoldDB" id="A0A2Y9AI68"/>
<dbReference type="Gene3D" id="3.50.50.60">
    <property type="entry name" value="FAD/NAD(P)-binding domain"/>
    <property type="match status" value="1"/>
</dbReference>
<evidence type="ECO:0000313" key="1">
    <source>
        <dbReference type="EMBL" id="SSA44020.1"/>
    </source>
</evidence>
<dbReference type="EMBL" id="UETB01000009">
    <property type="protein sequence ID" value="SSA44020.1"/>
    <property type="molecule type" value="Genomic_DNA"/>
</dbReference>
<dbReference type="Proteomes" id="UP000250222">
    <property type="component" value="Unassembled WGS sequence"/>
</dbReference>
<reference evidence="1 2" key="1">
    <citation type="submission" date="2016-10" db="EMBL/GenBank/DDBJ databases">
        <authorList>
            <person name="Cai Z."/>
        </authorList>
    </citation>
    <scope>NUCLEOTIDE SEQUENCE [LARGE SCALE GENOMIC DNA]</scope>
    <source>
        <strain evidence="1 2">CGMCC 1.10826</strain>
    </source>
</reference>
<protein>
    <submittedName>
        <fullName evidence="1">Phytoene dehydrogenase-related protein</fullName>
    </submittedName>
</protein>
<dbReference type="InterPro" id="IPR036188">
    <property type="entry name" value="FAD/NAD-bd_sf"/>
</dbReference>
<organism evidence="1 2">
    <name type="scientific">Georgenia satyanarayanai</name>
    <dbReference type="NCBI Taxonomy" id="860221"/>
    <lineage>
        <taxon>Bacteria</taxon>
        <taxon>Bacillati</taxon>
        <taxon>Actinomycetota</taxon>
        <taxon>Actinomycetes</taxon>
        <taxon>Micrococcales</taxon>
        <taxon>Bogoriellaceae</taxon>
        <taxon>Georgenia</taxon>
    </lineage>
</organism>
<dbReference type="PANTHER" id="PTHR10668">
    <property type="entry name" value="PHYTOENE DEHYDROGENASE"/>
    <property type="match status" value="1"/>
</dbReference>
<dbReference type="Pfam" id="PF13450">
    <property type="entry name" value="NAD_binding_8"/>
    <property type="match status" value="1"/>
</dbReference>
<sequence length="498" mass="52085">MQTEVVPTPRETTDVVVVGSGPNGLAAAVTMARAGLGVVVLEAESTIGGGARTLDLPGAEGLRYDVCSAVHPLATASPFLAEFDLPSRGVELVTPELSYAHPLDGGRAGLAWRDLERTVDGLGADGPAWQRLFGPLTREPEAVVGATLGDMRSIPPELRTPSGVRAAVAFGLRVLTQGTHLWNLPFRSDVAPAMVTGVAGHAIAPLPGLAPAGVALMLGTLAHGVGWRIPVGGSQAIVDALVADLEAHGGQVRTDVRVRSWRDMPRARTYLLDTTPRVAAGIWGDRMPAAIARRLRTAPRGGGAAKVDFVLDGPVPWAVPEVGQAFTVHVGGSREQITAAETQVARGLMPERPSVLLSDPAVADPGREQGGLRPLWTYAHVPAGSDVDMTEAITRQIERFAPGFRDVVVDSVSVPAARMVEHNANLAGGDIAGGEVTMRRVLGGPTGRWDPYFLGIPGVYLCSSSAPPAPGVHGMNGWHAARRALRRRFGLPVPSLAP</sequence>
<dbReference type="PRINTS" id="PR00411">
    <property type="entry name" value="PNDRDTASEI"/>
</dbReference>
<keyword evidence="2" id="KW-1185">Reference proteome</keyword>
<dbReference type="SUPFAM" id="SSF51905">
    <property type="entry name" value="FAD/NAD(P)-binding domain"/>
    <property type="match status" value="1"/>
</dbReference>
<dbReference type="PANTHER" id="PTHR10668:SF105">
    <property type="entry name" value="DEHYDROGENASE-RELATED"/>
    <property type="match status" value="1"/>
</dbReference>
<proteinExistence type="predicted"/>
<accession>A0A2Y9AI68</accession>
<gene>
    <name evidence="1" type="ORF">SAMN05216184_10980</name>
</gene>